<dbReference type="Proteomes" id="UP000191024">
    <property type="component" value="Chromosome D"/>
</dbReference>
<dbReference type="Pfam" id="PF00498">
    <property type="entry name" value="FHA"/>
    <property type="match status" value="1"/>
</dbReference>
<name>A0A1G4JD54_9SACH</name>
<evidence type="ECO:0000256" key="1">
    <source>
        <dbReference type="SAM" id="MobiDB-lite"/>
    </source>
</evidence>
<sequence length="426" mass="46864">MAKMKTNELNSYRYVSFKLKDAEGVGLKFLIGRSSGKEPDRRAKEDNFLFDEKSLSKKHANLYIKKLDGDYDHPFDSSIDQFRICVEDLGSTHGIVDLHAQEADTTMIDLKNGERFGLVKTNAPIAPGQIRGAKLKFQVLIRRKELGNDEDYEIGLRNVSCDDSPLASRPATMAMASKFYESPSPFSSCSELNYSEDFSMNQKASAEQNVDDVASLSARTEARDSTEPLCLKFEEQAVFGESVDGPGREKLDTSADLIDPCQEEAEKQKFDTSLNLIDVCQEKVENKVSASGSQCSEESNSSCFIDLTDSGLSTPAYCDFAQLGLSLSGKEIQGLSFEDKYADSEGCARALGTCCRKRKPHFENESNDGSLLEGSSKRPKHDKSSETVGDVQLKLNRRYAFYGGLVGFMVGSLGTLGTLIGMANLN</sequence>
<keyword evidence="2" id="KW-0472">Membrane</keyword>
<keyword evidence="5" id="KW-1185">Reference proteome</keyword>
<accession>A0A1G4JD54</accession>
<proteinExistence type="predicted"/>
<dbReference type="PROSITE" id="PS50006">
    <property type="entry name" value="FHA_DOMAIN"/>
    <property type="match status" value="1"/>
</dbReference>
<reference evidence="4 5" key="1">
    <citation type="submission" date="2016-03" db="EMBL/GenBank/DDBJ databases">
        <authorList>
            <person name="Devillers H."/>
        </authorList>
    </citation>
    <scope>NUCLEOTIDE SEQUENCE [LARGE SCALE GENOMIC DNA]</scope>
    <source>
        <strain evidence="4">CBS 11717</strain>
    </source>
</reference>
<dbReference type="Gene3D" id="2.60.200.20">
    <property type="match status" value="1"/>
</dbReference>
<protein>
    <submittedName>
        <fullName evidence="4">LAMI_0D08680g1_1</fullName>
    </submittedName>
</protein>
<keyword evidence="2" id="KW-1133">Transmembrane helix</keyword>
<feature type="region of interest" description="Disordered" evidence="1">
    <location>
        <begin position="363"/>
        <end position="388"/>
    </location>
</feature>
<dbReference type="EMBL" id="LT598463">
    <property type="protein sequence ID" value="SCU88077.1"/>
    <property type="molecule type" value="Genomic_DNA"/>
</dbReference>
<evidence type="ECO:0000313" key="5">
    <source>
        <dbReference type="Proteomes" id="UP000191024"/>
    </source>
</evidence>
<feature type="transmembrane region" description="Helical" evidence="2">
    <location>
        <begin position="399"/>
        <end position="423"/>
    </location>
</feature>
<gene>
    <name evidence="4" type="ORF">LAMI_0D08680G</name>
</gene>
<dbReference type="InterPro" id="IPR000253">
    <property type="entry name" value="FHA_dom"/>
</dbReference>
<feature type="domain" description="FHA" evidence="3">
    <location>
        <begin position="29"/>
        <end position="94"/>
    </location>
</feature>
<keyword evidence="2" id="KW-0812">Transmembrane</keyword>
<evidence type="ECO:0000259" key="3">
    <source>
        <dbReference type="PROSITE" id="PS50006"/>
    </source>
</evidence>
<dbReference type="AlphaFoldDB" id="A0A1G4JD54"/>
<organism evidence="4 5">
    <name type="scientific">Lachancea mirantina</name>
    <dbReference type="NCBI Taxonomy" id="1230905"/>
    <lineage>
        <taxon>Eukaryota</taxon>
        <taxon>Fungi</taxon>
        <taxon>Dikarya</taxon>
        <taxon>Ascomycota</taxon>
        <taxon>Saccharomycotina</taxon>
        <taxon>Saccharomycetes</taxon>
        <taxon>Saccharomycetales</taxon>
        <taxon>Saccharomycetaceae</taxon>
        <taxon>Lachancea</taxon>
    </lineage>
</organism>
<dbReference type="OrthoDB" id="4068945at2759"/>
<evidence type="ECO:0000313" key="4">
    <source>
        <dbReference type="EMBL" id="SCU88077.1"/>
    </source>
</evidence>
<evidence type="ECO:0000256" key="2">
    <source>
        <dbReference type="SAM" id="Phobius"/>
    </source>
</evidence>